<evidence type="ECO:0000256" key="2">
    <source>
        <dbReference type="ARBA" id="ARBA00023125"/>
    </source>
</evidence>
<dbReference type="eggNOG" id="COG1349">
    <property type="taxonomic scope" value="Bacteria"/>
</dbReference>
<dbReference type="InterPro" id="IPR036388">
    <property type="entry name" value="WH-like_DNA-bd_sf"/>
</dbReference>
<dbReference type="InterPro" id="IPR001034">
    <property type="entry name" value="DeoR_HTH"/>
</dbReference>
<dbReference type="Proteomes" id="UP000003763">
    <property type="component" value="Unassembled WGS sequence"/>
</dbReference>
<dbReference type="SUPFAM" id="SSF46785">
    <property type="entry name" value="Winged helix' DNA-binding domain"/>
    <property type="match status" value="1"/>
</dbReference>
<dbReference type="GO" id="GO:0003677">
    <property type="term" value="F:DNA binding"/>
    <property type="evidence" value="ECO:0007669"/>
    <property type="project" value="UniProtKB-KW"/>
</dbReference>
<comment type="caution">
    <text evidence="5">The sequence shown here is derived from an EMBL/GenBank/DDBJ whole genome shotgun (WGS) entry which is preliminary data.</text>
</comment>
<dbReference type="Pfam" id="PF08220">
    <property type="entry name" value="HTH_DeoR"/>
    <property type="match status" value="1"/>
</dbReference>
<dbReference type="PROSITE" id="PS51000">
    <property type="entry name" value="HTH_DEOR_2"/>
    <property type="match status" value="1"/>
</dbReference>
<reference evidence="5 6" key="1">
    <citation type="submission" date="2011-08" db="EMBL/GenBank/DDBJ databases">
        <title>The Genome Sequence of Clostridium citroniae WAL-17108.</title>
        <authorList>
            <consortium name="The Broad Institute Genome Sequencing Platform"/>
            <person name="Earl A."/>
            <person name="Ward D."/>
            <person name="Feldgarden M."/>
            <person name="Gevers D."/>
            <person name="Finegold S.M."/>
            <person name="Summanen P.H."/>
            <person name="Molitoris D.R."/>
            <person name="Vaisanen M.L."/>
            <person name="Daigneault M."/>
            <person name="Allen-Vercoe E."/>
            <person name="Young S.K."/>
            <person name="Zeng Q."/>
            <person name="Gargeya S."/>
            <person name="Fitzgerald M."/>
            <person name="Haas B."/>
            <person name="Abouelleil A."/>
            <person name="Alvarado L."/>
            <person name="Arachchi H.M."/>
            <person name="Berlin A."/>
            <person name="Brown A."/>
            <person name="Chapman S.B."/>
            <person name="Chen Z."/>
            <person name="Dunbar C."/>
            <person name="Freedman E."/>
            <person name="Gearin G."/>
            <person name="Gellesch M."/>
            <person name="Goldberg J."/>
            <person name="Griggs A."/>
            <person name="Gujja S."/>
            <person name="Heiman D."/>
            <person name="Howarth C."/>
            <person name="Larson L."/>
            <person name="Lui A."/>
            <person name="MacDonald P.J.P."/>
            <person name="Montmayeur A."/>
            <person name="Murphy C."/>
            <person name="Neiman D."/>
            <person name="Pearson M."/>
            <person name="Priest M."/>
            <person name="Roberts A."/>
            <person name="Saif S."/>
            <person name="Shea T."/>
            <person name="Shenoy N."/>
            <person name="Sisk P."/>
            <person name="Stolte C."/>
            <person name="Sykes S."/>
            <person name="Wortman J."/>
            <person name="Nusbaum C."/>
            <person name="Birren B."/>
        </authorList>
    </citation>
    <scope>NUCLEOTIDE SEQUENCE [LARGE SCALE GENOMIC DNA]</scope>
    <source>
        <strain evidence="5 6">WAL-17108</strain>
    </source>
</reference>
<dbReference type="PROSITE" id="PS00894">
    <property type="entry name" value="HTH_DEOR_1"/>
    <property type="match status" value="1"/>
</dbReference>
<dbReference type="GO" id="GO:0003700">
    <property type="term" value="F:DNA-binding transcription factor activity"/>
    <property type="evidence" value="ECO:0007669"/>
    <property type="project" value="InterPro"/>
</dbReference>
<accession>G5HL43</accession>
<keyword evidence="1" id="KW-0805">Transcription regulation</keyword>
<dbReference type="AlphaFoldDB" id="G5HL43"/>
<dbReference type="PATRIC" id="fig|742733.3.peg.3394"/>
<dbReference type="PANTHER" id="PTHR30363:SF44">
    <property type="entry name" value="AGA OPERON TRANSCRIPTIONAL REPRESSOR-RELATED"/>
    <property type="match status" value="1"/>
</dbReference>
<proteinExistence type="predicted"/>
<dbReference type="PANTHER" id="PTHR30363">
    <property type="entry name" value="HTH-TYPE TRANSCRIPTIONAL REGULATOR SRLR-RELATED"/>
    <property type="match status" value="1"/>
</dbReference>
<dbReference type="RefSeq" id="WP_007863816.1">
    <property type="nucleotide sequence ID" value="NZ_JH376423.1"/>
</dbReference>
<dbReference type="InterPro" id="IPR050313">
    <property type="entry name" value="Carb_Metab_HTH_regulators"/>
</dbReference>
<gene>
    <name evidence="5" type="ORF">HMPREF9469_03271</name>
</gene>
<name>G5HL43_9FIRM</name>
<keyword evidence="2" id="KW-0238">DNA-binding</keyword>
<feature type="domain" description="HTH deoR-type" evidence="4">
    <location>
        <begin position="2"/>
        <end position="57"/>
    </location>
</feature>
<dbReference type="InterPro" id="IPR036390">
    <property type="entry name" value="WH_DNA-bd_sf"/>
</dbReference>
<dbReference type="HOGENOM" id="CLU_060699_0_2_9"/>
<evidence type="ECO:0000259" key="4">
    <source>
        <dbReference type="PROSITE" id="PS51000"/>
    </source>
</evidence>
<dbReference type="InterPro" id="IPR037171">
    <property type="entry name" value="NagB/RpiA_transferase-like"/>
</dbReference>
<evidence type="ECO:0000256" key="1">
    <source>
        <dbReference type="ARBA" id="ARBA00023015"/>
    </source>
</evidence>
<sequence>MLQERRNKIIELLHEDGIVKVSELMRLFDVSIETVRRDLEYMEEHGMLNRVYGGAVPAQPRATEPSYSTREIKHFKEKKAIGEKAVELVRDEDVIAVDIGTTTLEFAKALVGKRRVTVITNSMKIAMILSEDINIRVIMLGGEVRSGEASVSGYMTDDNVSHFITDKYFLGVGGLSLTKGITDYHMAESNHRRIVIANTQKVIALADHSKMGALQ</sequence>
<evidence type="ECO:0000313" key="5">
    <source>
        <dbReference type="EMBL" id="EHE97938.1"/>
    </source>
</evidence>
<dbReference type="Gene3D" id="3.40.50.1360">
    <property type="match status" value="1"/>
</dbReference>
<organism evidence="5 6">
    <name type="scientific">[Clostridium] citroniae WAL-17108</name>
    <dbReference type="NCBI Taxonomy" id="742733"/>
    <lineage>
        <taxon>Bacteria</taxon>
        <taxon>Bacillati</taxon>
        <taxon>Bacillota</taxon>
        <taxon>Clostridia</taxon>
        <taxon>Lachnospirales</taxon>
        <taxon>Lachnospiraceae</taxon>
        <taxon>Enterocloster</taxon>
    </lineage>
</organism>
<dbReference type="PRINTS" id="PR00037">
    <property type="entry name" value="HTHLACR"/>
</dbReference>
<protein>
    <recommendedName>
        <fullName evidence="4">HTH deoR-type domain-containing protein</fullName>
    </recommendedName>
</protein>
<keyword evidence="3" id="KW-0804">Transcription</keyword>
<evidence type="ECO:0000256" key="3">
    <source>
        <dbReference type="ARBA" id="ARBA00023163"/>
    </source>
</evidence>
<evidence type="ECO:0000313" key="6">
    <source>
        <dbReference type="Proteomes" id="UP000003763"/>
    </source>
</evidence>
<dbReference type="EMBL" id="ADLJ01000026">
    <property type="protein sequence ID" value="EHE97938.1"/>
    <property type="molecule type" value="Genomic_DNA"/>
</dbReference>
<dbReference type="InterPro" id="IPR014036">
    <property type="entry name" value="DeoR-like_C"/>
</dbReference>
<dbReference type="SMART" id="SM00420">
    <property type="entry name" value="HTH_DEOR"/>
    <property type="match status" value="1"/>
</dbReference>
<dbReference type="InterPro" id="IPR018356">
    <property type="entry name" value="Tscrpt_reg_HTH_DeoR_CS"/>
</dbReference>
<dbReference type="SMART" id="SM01134">
    <property type="entry name" value="DeoRC"/>
    <property type="match status" value="1"/>
</dbReference>
<dbReference type="Pfam" id="PF00455">
    <property type="entry name" value="DeoRC"/>
    <property type="match status" value="1"/>
</dbReference>
<dbReference type="Gene3D" id="1.10.10.10">
    <property type="entry name" value="Winged helix-like DNA-binding domain superfamily/Winged helix DNA-binding domain"/>
    <property type="match status" value="1"/>
</dbReference>
<dbReference type="SUPFAM" id="SSF100950">
    <property type="entry name" value="NagB/RpiA/CoA transferase-like"/>
    <property type="match status" value="1"/>
</dbReference>